<evidence type="ECO:0000256" key="2">
    <source>
        <dbReference type="ARBA" id="ARBA00006275"/>
    </source>
</evidence>
<evidence type="ECO:0000256" key="4">
    <source>
        <dbReference type="ARBA" id="ARBA00023136"/>
    </source>
</evidence>
<dbReference type="OrthoDB" id="5694214at2"/>
<evidence type="ECO:0000256" key="1">
    <source>
        <dbReference type="ARBA" id="ARBA00004442"/>
    </source>
</evidence>
<sequence>MKKTIFLIAGAGLILMLVAACKKQLEEKAFSFLTPMNYYKNANDAQTAINGVFSAMQQQTSYQRTVWLIAELPADNLIGNTTAERAELNTFKWTVSNAEIANWWRTSYQIISRANDVIKNVPGINMDVTNRNHIVGNARFLRALAYFDLVRNFGDVPLMLRPLENTYDTLLFPSRTGAGDIYKTIIEDLQYAEANCLLESKIPAGNKGMVSTGAASALLAKVYLTRASSPYADAQDNQNALTALNKVIASKQYQLLSKYQDIFDNDKKNGAEHIFSVQFGPVTTGITSNIILRMFYPSQLGGAGAFFVNNNFFNNGYSGADSIRRNYNMANKVGSTSVTPFVYKYRDPSYVNNSNNSNVNWIVLRYADVLLMQSEALNNINPADPAKFAGVDSVRSRAGLKDPTLQLNFTNTVTPDAFIDSLVKDRARELFIEGHRRYDLIRLKRYKQVMAPLGITVQDYQFLLPIPQTERDANRNLGQNDGYPQ</sequence>
<evidence type="ECO:0000259" key="6">
    <source>
        <dbReference type="Pfam" id="PF07980"/>
    </source>
</evidence>
<reference evidence="8 9" key="1">
    <citation type="submission" date="2016-03" db="EMBL/GenBank/DDBJ databases">
        <title>Niastella vici sp. nov., isolated from farmland soil.</title>
        <authorList>
            <person name="Chen L."/>
            <person name="Wang D."/>
            <person name="Yang S."/>
            <person name="Wang G."/>
        </authorList>
    </citation>
    <scope>NUCLEOTIDE SEQUENCE [LARGE SCALE GENOMIC DNA]</scope>
    <source>
        <strain evidence="8 9">DJ57</strain>
    </source>
</reference>
<dbReference type="STRING" id="1703345.A3860_22245"/>
<comment type="subcellular location">
    <subcellularLocation>
        <location evidence="1">Cell outer membrane</location>
    </subcellularLocation>
</comment>
<keyword evidence="5" id="KW-0998">Cell outer membrane</keyword>
<dbReference type="Gene3D" id="1.25.40.390">
    <property type="match status" value="1"/>
</dbReference>
<dbReference type="PROSITE" id="PS51257">
    <property type="entry name" value="PROKAR_LIPOPROTEIN"/>
    <property type="match status" value="1"/>
</dbReference>
<dbReference type="AlphaFoldDB" id="A0A1V9G0H8"/>
<evidence type="ECO:0008006" key="10">
    <source>
        <dbReference type="Google" id="ProtNLM"/>
    </source>
</evidence>
<dbReference type="RefSeq" id="WP_081147310.1">
    <property type="nucleotide sequence ID" value="NZ_LVYD01000043.1"/>
</dbReference>
<keyword evidence="4" id="KW-0472">Membrane</keyword>
<dbReference type="Pfam" id="PF14322">
    <property type="entry name" value="SusD-like_3"/>
    <property type="match status" value="1"/>
</dbReference>
<dbReference type="InterPro" id="IPR011990">
    <property type="entry name" value="TPR-like_helical_dom_sf"/>
</dbReference>
<dbReference type="GO" id="GO:0009279">
    <property type="term" value="C:cell outer membrane"/>
    <property type="evidence" value="ECO:0007669"/>
    <property type="project" value="UniProtKB-SubCell"/>
</dbReference>
<name>A0A1V9G0H8_9BACT</name>
<evidence type="ECO:0000256" key="3">
    <source>
        <dbReference type="ARBA" id="ARBA00022729"/>
    </source>
</evidence>
<evidence type="ECO:0000259" key="7">
    <source>
        <dbReference type="Pfam" id="PF14322"/>
    </source>
</evidence>
<evidence type="ECO:0000313" key="8">
    <source>
        <dbReference type="EMBL" id="OQP64129.1"/>
    </source>
</evidence>
<gene>
    <name evidence="8" type="ORF">A3860_22245</name>
</gene>
<comment type="similarity">
    <text evidence="2">Belongs to the SusD family.</text>
</comment>
<feature type="domain" description="RagB/SusD" evidence="6">
    <location>
        <begin position="321"/>
        <end position="483"/>
    </location>
</feature>
<dbReference type="InterPro" id="IPR033985">
    <property type="entry name" value="SusD-like_N"/>
</dbReference>
<dbReference type="EMBL" id="LVYD01000043">
    <property type="protein sequence ID" value="OQP64129.1"/>
    <property type="molecule type" value="Genomic_DNA"/>
</dbReference>
<keyword evidence="3" id="KW-0732">Signal</keyword>
<accession>A0A1V9G0H8</accession>
<protein>
    <recommendedName>
        <fullName evidence="10">RagB/SusD family nutrient uptake outer membrane protein</fullName>
    </recommendedName>
</protein>
<dbReference type="InterPro" id="IPR012944">
    <property type="entry name" value="SusD_RagB_dom"/>
</dbReference>
<dbReference type="Pfam" id="PF07980">
    <property type="entry name" value="SusD_RagB"/>
    <property type="match status" value="1"/>
</dbReference>
<evidence type="ECO:0000256" key="5">
    <source>
        <dbReference type="ARBA" id="ARBA00023237"/>
    </source>
</evidence>
<keyword evidence="9" id="KW-1185">Reference proteome</keyword>
<dbReference type="SUPFAM" id="SSF48452">
    <property type="entry name" value="TPR-like"/>
    <property type="match status" value="1"/>
</dbReference>
<dbReference type="Proteomes" id="UP000192796">
    <property type="component" value="Unassembled WGS sequence"/>
</dbReference>
<organism evidence="8 9">
    <name type="scientific">Niastella vici</name>
    <dbReference type="NCBI Taxonomy" id="1703345"/>
    <lineage>
        <taxon>Bacteria</taxon>
        <taxon>Pseudomonadati</taxon>
        <taxon>Bacteroidota</taxon>
        <taxon>Chitinophagia</taxon>
        <taxon>Chitinophagales</taxon>
        <taxon>Chitinophagaceae</taxon>
        <taxon>Niastella</taxon>
    </lineage>
</organism>
<dbReference type="CDD" id="cd08977">
    <property type="entry name" value="SusD"/>
    <property type="match status" value="1"/>
</dbReference>
<feature type="domain" description="SusD-like N-terminal" evidence="7">
    <location>
        <begin position="43"/>
        <end position="224"/>
    </location>
</feature>
<comment type="caution">
    <text evidence="8">The sequence shown here is derived from an EMBL/GenBank/DDBJ whole genome shotgun (WGS) entry which is preliminary data.</text>
</comment>
<evidence type="ECO:0000313" key="9">
    <source>
        <dbReference type="Proteomes" id="UP000192796"/>
    </source>
</evidence>
<proteinExistence type="inferred from homology"/>